<accession>S3D4A3</accession>
<reference evidence="1 2" key="1">
    <citation type="journal article" date="2013" name="BMC Genomics">
        <title>Genomics-driven discovery of the pneumocandin biosynthetic gene cluster in the fungus Glarea lozoyensis.</title>
        <authorList>
            <person name="Chen L."/>
            <person name="Yue Q."/>
            <person name="Zhang X."/>
            <person name="Xiang M."/>
            <person name="Wang C."/>
            <person name="Li S."/>
            <person name="Che Y."/>
            <person name="Ortiz-Lopez F.J."/>
            <person name="Bills G.F."/>
            <person name="Liu X."/>
            <person name="An Z."/>
        </authorList>
    </citation>
    <scope>NUCLEOTIDE SEQUENCE [LARGE SCALE GENOMIC DNA]</scope>
    <source>
        <strain evidence="2">ATCC 20868 / MF5171</strain>
    </source>
</reference>
<dbReference type="RefSeq" id="XP_008081004.1">
    <property type="nucleotide sequence ID" value="XM_008082813.1"/>
</dbReference>
<dbReference type="GeneID" id="19471072"/>
<dbReference type="KEGG" id="glz:GLAREA_12031"/>
<evidence type="ECO:0000313" key="2">
    <source>
        <dbReference type="Proteomes" id="UP000016922"/>
    </source>
</evidence>
<dbReference type="AlphaFoldDB" id="S3D4A3"/>
<keyword evidence="2" id="KW-1185">Reference proteome</keyword>
<gene>
    <name evidence="1" type="ORF">GLAREA_12031</name>
</gene>
<protein>
    <submittedName>
        <fullName evidence="1">Uncharacterized protein</fullName>
    </submittedName>
</protein>
<proteinExistence type="predicted"/>
<dbReference type="OrthoDB" id="3496248at2759"/>
<name>S3D4A3_GLAL2</name>
<dbReference type="HOGENOM" id="CLU_1299825_0_0_1"/>
<sequence length="212" mass="24606">MADFDLDSTIKNGIRNMQLHARHVIVSSTVNWELSAQFLINYPRLQSITWEEGSSRPKVIREPWRSATYVELNKVFKHSPNVGLIISQFAYRREAPRAAYAMRDMLAANIVEIGVEDSGDLSPSDNLQDLLIASTRIERVNFHFGLHNVIPCPFDPRRGRLPPIKRLTFPEVYSWDYNPESMSQIWDFSQLQDLTIAWHLLGNFLNAFYRRI</sequence>
<dbReference type="Proteomes" id="UP000016922">
    <property type="component" value="Unassembled WGS sequence"/>
</dbReference>
<evidence type="ECO:0000313" key="1">
    <source>
        <dbReference type="EMBL" id="EPE31949.1"/>
    </source>
</evidence>
<organism evidence="1 2">
    <name type="scientific">Glarea lozoyensis (strain ATCC 20868 / MF5171)</name>
    <dbReference type="NCBI Taxonomy" id="1116229"/>
    <lineage>
        <taxon>Eukaryota</taxon>
        <taxon>Fungi</taxon>
        <taxon>Dikarya</taxon>
        <taxon>Ascomycota</taxon>
        <taxon>Pezizomycotina</taxon>
        <taxon>Leotiomycetes</taxon>
        <taxon>Helotiales</taxon>
        <taxon>Helotiaceae</taxon>
        <taxon>Glarea</taxon>
    </lineage>
</organism>
<dbReference type="EMBL" id="KE145360">
    <property type="protein sequence ID" value="EPE31949.1"/>
    <property type="molecule type" value="Genomic_DNA"/>
</dbReference>